<dbReference type="SUPFAM" id="SSF53335">
    <property type="entry name" value="S-adenosyl-L-methionine-dependent methyltransferases"/>
    <property type="match status" value="1"/>
</dbReference>
<feature type="region of interest" description="Disordered" evidence="1">
    <location>
        <begin position="47"/>
        <end position="76"/>
    </location>
</feature>
<dbReference type="Gene3D" id="1.10.8.10">
    <property type="entry name" value="DNA helicase RuvA subunit, C-terminal domain"/>
    <property type="match status" value="1"/>
</dbReference>
<keyword evidence="2" id="KW-0812">Transmembrane</keyword>
<feature type="domain" description="UBX" evidence="3">
    <location>
        <begin position="149"/>
        <end position="195"/>
    </location>
</feature>
<dbReference type="InParanoid" id="T1FUE4"/>
<accession>T1FUE4</accession>
<dbReference type="GO" id="GO:0005634">
    <property type="term" value="C:nucleus"/>
    <property type="evidence" value="ECO:0000318"/>
    <property type="project" value="GO_Central"/>
</dbReference>
<reference evidence="6" key="1">
    <citation type="submission" date="2012-12" db="EMBL/GenBank/DDBJ databases">
        <authorList>
            <person name="Hellsten U."/>
            <person name="Grimwood J."/>
            <person name="Chapman J.A."/>
            <person name="Shapiro H."/>
            <person name="Aerts A."/>
            <person name="Otillar R.P."/>
            <person name="Terry A.Y."/>
            <person name="Boore J.L."/>
            <person name="Simakov O."/>
            <person name="Marletaz F."/>
            <person name="Cho S.-J."/>
            <person name="Edsinger-Gonzales E."/>
            <person name="Havlak P."/>
            <person name="Kuo D.-H."/>
            <person name="Larsson T."/>
            <person name="Lv J."/>
            <person name="Arendt D."/>
            <person name="Savage R."/>
            <person name="Osoegawa K."/>
            <person name="de Jong P."/>
            <person name="Lindberg D.R."/>
            <person name="Seaver E.C."/>
            <person name="Weisblat D.A."/>
            <person name="Putnam N.H."/>
            <person name="Grigoriev I.V."/>
            <person name="Rokhsar D.S."/>
        </authorList>
    </citation>
    <scope>NUCLEOTIDE SEQUENCE</scope>
</reference>
<protein>
    <recommendedName>
        <fullName evidence="3">UBX domain-containing protein</fullName>
    </recommendedName>
</protein>
<dbReference type="SUPFAM" id="SSF54236">
    <property type="entry name" value="Ubiquitin-like"/>
    <property type="match status" value="1"/>
</dbReference>
<evidence type="ECO:0000256" key="1">
    <source>
        <dbReference type="SAM" id="MobiDB-lite"/>
    </source>
</evidence>
<reference evidence="4 6" key="2">
    <citation type="journal article" date="2013" name="Nature">
        <title>Insights into bilaterian evolution from three spiralian genomes.</title>
        <authorList>
            <person name="Simakov O."/>
            <person name="Marletaz F."/>
            <person name="Cho S.J."/>
            <person name="Edsinger-Gonzales E."/>
            <person name="Havlak P."/>
            <person name="Hellsten U."/>
            <person name="Kuo D.H."/>
            <person name="Larsson T."/>
            <person name="Lv J."/>
            <person name="Arendt D."/>
            <person name="Savage R."/>
            <person name="Osoegawa K."/>
            <person name="de Jong P."/>
            <person name="Grimwood J."/>
            <person name="Chapman J.A."/>
            <person name="Shapiro H."/>
            <person name="Aerts A."/>
            <person name="Otillar R.P."/>
            <person name="Terry A.Y."/>
            <person name="Boore J.L."/>
            <person name="Grigoriev I.V."/>
            <person name="Lindberg D.R."/>
            <person name="Seaver E.C."/>
            <person name="Weisblat D.A."/>
            <person name="Putnam N.H."/>
            <person name="Rokhsar D.S."/>
        </authorList>
    </citation>
    <scope>NUCLEOTIDE SEQUENCE</scope>
</reference>
<dbReference type="EMBL" id="AMQM01005860">
    <property type="status" value="NOT_ANNOTATED_CDS"/>
    <property type="molecule type" value="Genomic_DNA"/>
</dbReference>
<keyword evidence="2" id="KW-0472">Membrane</keyword>
<dbReference type="CTD" id="20212440"/>
<reference evidence="5" key="3">
    <citation type="submission" date="2015-06" db="UniProtKB">
        <authorList>
            <consortium name="EnsemblMetazoa"/>
        </authorList>
    </citation>
    <scope>IDENTIFICATION</scope>
</reference>
<keyword evidence="2" id="KW-1133">Transmembrane helix</keyword>
<dbReference type="eggNOG" id="ENOG502SGBA">
    <property type="taxonomic scope" value="Eukaryota"/>
</dbReference>
<dbReference type="OrthoDB" id="419048at2759"/>
<name>T1FUE4_HELRO</name>
<dbReference type="InterPro" id="IPR054109">
    <property type="entry name" value="UBA_8"/>
</dbReference>
<dbReference type="Pfam" id="PF22566">
    <property type="entry name" value="UBA_8"/>
    <property type="match status" value="1"/>
</dbReference>
<dbReference type="PROSITE" id="PS50033">
    <property type="entry name" value="UBX"/>
    <property type="match status" value="1"/>
</dbReference>
<feature type="transmembrane region" description="Helical" evidence="2">
    <location>
        <begin position="277"/>
        <end position="294"/>
    </location>
</feature>
<evidence type="ECO:0000313" key="5">
    <source>
        <dbReference type="EnsemblMetazoa" id="HelroP192900"/>
    </source>
</evidence>
<dbReference type="GeneID" id="20212440"/>
<proteinExistence type="predicted"/>
<sequence length="639" mass="72352">MATGGEELNAEQMDKLLQFQDLTGIEDFDRCKSILISHQWNLESAVEDRFTDPSPPPPPPMLPPSLSTTHYNNNTLPTNRFLRQRRERPPLVNVSPPDQRSMVDYILVLVRAKHRKYVKNVKAIPGMLQHSMVVMDVTSKEMGRRKKDKVLLKLPNGMRLERRFDRHESIQHLHDFLFVHESAPDDFEIIRSHPRITLPCRKRLNAFIATTTTTSSEDTAGCPSSSSGGGNGGSVGVAGGSDLNLIDECPTFDELGFGKSELLYVYLGLRSMKRERWSLYIGVTMASLLIFFFASGHKSVLKLNFFATPNIFETFSEKSSHIVSDTSSFRISKLKQSAVYCEDLVDDWTAYNMSNIYYELLPAFQESCNTAKGSLSESEGHSGQVPEQRMVMHYLASTPSIRTICETGFNYGHSSFNFLTSNLKASVYSFDLGSHKYARKMAELLPGLLNLKGLQGERLTVRFGDSTVEVPKAISEGKLPLCDLMFVDGGHTYPIARADLLNFARHSNEDNLIIFDDYPTDWGKAIGRAWQELLISKERADEHMAGGDFLAIELIYQINRARLEAPQKIILEFIEYFAVESPLNILQSPKFQIEQKRKQDMDQVRSERNVSIVEWFSCTKKNIQHSFQRGFSVGRVILT</sequence>
<evidence type="ECO:0000313" key="6">
    <source>
        <dbReference type="Proteomes" id="UP000015101"/>
    </source>
</evidence>
<dbReference type="EnsemblMetazoa" id="HelroT192900">
    <property type="protein sequence ID" value="HelroP192900"/>
    <property type="gene ID" value="HelroG192900"/>
</dbReference>
<evidence type="ECO:0000256" key="2">
    <source>
        <dbReference type="SAM" id="Phobius"/>
    </source>
</evidence>
<dbReference type="InterPro" id="IPR050730">
    <property type="entry name" value="UBX_domain-protein"/>
</dbReference>
<dbReference type="RefSeq" id="XP_009023349.1">
    <property type="nucleotide sequence ID" value="XM_009025101.1"/>
</dbReference>
<dbReference type="InterPro" id="IPR029071">
    <property type="entry name" value="Ubiquitin-like_domsf"/>
</dbReference>
<dbReference type="PANTHER" id="PTHR23322:SF1">
    <property type="entry name" value="FAS-ASSOCIATED FACTOR 2"/>
    <property type="match status" value="1"/>
</dbReference>
<organism evidence="5 6">
    <name type="scientific">Helobdella robusta</name>
    <name type="common">Californian leech</name>
    <dbReference type="NCBI Taxonomy" id="6412"/>
    <lineage>
        <taxon>Eukaryota</taxon>
        <taxon>Metazoa</taxon>
        <taxon>Spiralia</taxon>
        <taxon>Lophotrochozoa</taxon>
        <taxon>Annelida</taxon>
        <taxon>Clitellata</taxon>
        <taxon>Hirudinea</taxon>
        <taxon>Rhynchobdellida</taxon>
        <taxon>Glossiphoniidae</taxon>
        <taxon>Helobdella</taxon>
    </lineage>
</organism>
<evidence type="ECO:0000313" key="4">
    <source>
        <dbReference type="EMBL" id="ESN98381.1"/>
    </source>
</evidence>
<feature type="region of interest" description="Disordered" evidence="1">
    <location>
        <begin position="214"/>
        <end position="233"/>
    </location>
</feature>
<dbReference type="GO" id="GO:0043161">
    <property type="term" value="P:proteasome-mediated ubiquitin-dependent protein catabolic process"/>
    <property type="evidence" value="ECO:0000318"/>
    <property type="project" value="GO_Central"/>
</dbReference>
<dbReference type="Pfam" id="PF00789">
    <property type="entry name" value="UBX"/>
    <property type="match status" value="1"/>
</dbReference>
<dbReference type="Proteomes" id="UP000015101">
    <property type="component" value="Unassembled WGS sequence"/>
</dbReference>
<keyword evidence="6" id="KW-1185">Reference proteome</keyword>
<dbReference type="Gene3D" id="3.10.20.90">
    <property type="entry name" value="Phosphatidylinositol 3-kinase Catalytic Subunit, Chain A, domain 1"/>
    <property type="match status" value="1"/>
</dbReference>
<feature type="compositionally biased region" description="Pro residues" evidence="1">
    <location>
        <begin position="53"/>
        <end position="63"/>
    </location>
</feature>
<dbReference type="InterPro" id="IPR001012">
    <property type="entry name" value="UBX_dom"/>
</dbReference>
<gene>
    <name evidence="5" type="primary">20212440</name>
    <name evidence="4" type="ORF">HELRODRAFT_192900</name>
</gene>
<dbReference type="EMBL" id="AMQM01005861">
    <property type="status" value="NOT_ANNOTATED_CDS"/>
    <property type="molecule type" value="Genomic_DNA"/>
</dbReference>
<dbReference type="KEGG" id="hro:HELRODRAFT_192900"/>
<dbReference type="GO" id="GO:0043130">
    <property type="term" value="F:ubiquitin binding"/>
    <property type="evidence" value="ECO:0000318"/>
    <property type="project" value="GO_Central"/>
</dbReference>
<dbReference type="InterPro" id="IPR029063">
    <property type="entry name" value="SAM-dependent_MTases_sf"/>
</dbReference>
<dbReference type="Gene3D" id="3.40.50.150">
    <property type="entry name" value="Vaccinia Virus protein VP39"/>
    <property type="match status" value="1"/>
</dbReference>
<dbReference type="PANTHER" id="PTHR23322">
    <property type="entry name" value="FAS-ASSOCIATED PROTEIN"/>
    <property type="match status" value="1"/>
</dbReference>
<dbReference type="HOGENOM" id="CLU_428480_0_0_1"/>
<dbReference type="Pfam" id="PF13578">
    <property type="entry name" value="Methyltransf_24"/>
    <property type="match status" value="1"/>
</dbReference>
<dbReference type="EMBL" id="KB097144">
    <property type="protein sequence ID" value="ESN98381.1"/>
    <property type="molecule type" value="Genomic_DNA"/>
</dbReference>
<evidence type="ECO:0000259" key="3">
    <source>
        <dbReference type="PROSITE" id="PS50033"/>
    </source>
</evidence>
<dbReference type="AlphaFoldDB" id="T1FUE4"/>